<keyword evidence="2" id="KW-1185">Reference proteome</keyword>
<sequence>TKDTRGRFDRRNIRSISQLLATLSECSANSVLLQEHTLSMQWCNRNGAKVEDLKVFLDNCVSILSTIEEALSNDMIMYREHEYDSQRDALVQLLKRFSASDKIMRNSEEPIVQCCQYLKLFVRPREYFSRIHDLIDTFIPLFIPIEYVLQGAVGLDLLEICVKGAEFFGVENYDSLISIISPFIRSVLSKTGLTDHSHSSTGPVYNYHKPRGDLSQERSTILKEEFGLINSILCTLSRSIFSGTRTNILDFLFSIKDDYLRVLHWVYHEVSSDTFVSGFASFVTLLTNLTWNPDDNVPSVKNCRRVFEFFSLIQHYVKKEFGGESLLISEDMHVLLRLYSNFFCLCSKVKIKKVINGVWKHLVPWFNAIYKRSVRLAGKYWASLVTSIRHYRNFCPEFDARMVWCSMICKDPNICEEYFTVLRKSRSIHHLWSSLRRSYMHVLLRLYSNFFCLCSKVKIKKVINGVWKHLVPWFNAIYKRSVRLAGKYWASLVTSIRHYRNFCPEFDARMVWCSMICKDPNICEEYFTVLRKSRSIHHLWSSLRRSCKRYRSTSMIHQIPSLIVKRSSAIHVSAPISSKSPKFEVYIRGNVLCEYMLCQEETMKNLSAHYHIKDYKLPDEKRRLYCPWNGEDLKCSKIFSASQFDHGKAKTMEFESYSNVLKLSKTYGSYVFQLPYLIEKRMRNEMYNRIEMHSAGVEELFE</sequence>
<evidence type="ECO:0000313" key="1">
    <source>
        <dbReference type="EMBL" id="GKT35721.1"/>
    </source>
</evidence>
<accession>A0ABQ5KUN1</accession>
<evidence type="ECO:0000313" key="2">
    <source>
        <dbReference type="Proteomes" id="UP001057375"/>
    </source>
</evidence>
<name>A0ABQ5KUN1_9EUKA</name>
<gene>
    <name evidence="1" type="ORF">ADUPG1_008822</name>
</gene>
<protein>
    <submittedName>
        <fullName evidence="1">Uncharacterized protein</fullName>
    </submittedName>
</protein>
<dbReference type="EMBL" id="BQXS01011050">
    <property type="protein sequence ID" value="GKT35721.1"/>
    <property type="molecule type" value="Genomic_DNA"/>
</dbReference>
<dbReference type="Proteomes" id="UP001057375">
    <property type="component" value="Unassembled WGS sequence"/>
</dbReference>
<reference evidence="1" key="1">
    <citation type="submission" date="2022-03" db="EMBL/GenBank/DDBJ databases">
        <title>Draft genome sequence of Aduncisulcus paluster, a free-living microaerophilic Fornicata.</title>
        <authorList>
            <person name="Yuyama I."/>
            <person name="Kume K."/>
            <person name="Tamura T."/>
            <person name="Inagaki Y."/>
            <person name="Hashimoto T."/>
        </authorList>
    </citation>
    <scope>NUCLEOTIDE SEQUENCE</scope>
    <source>
        <strain evidence="1">NY0171</strain>
    </source>
</reference>
<proteinExistence type="predicted"/>
<organism evidence="1 2">
    <name type="scientific">Aduncisulcus paluster</name>
    <dbReference type="NCBI Taxonomy" id="2918883"/>
    <lineage>
        <taxon>Eukaryota</taxon>
        <taxon>Metamonada</taxon>
        <taxon>Carpediemonas-like organisms</taxon>
        <taxon>Aduncisulcus</taxon>
    </lineage>
</organism>
<comment type="caution">
    <text evidence="1">The sequence shown here is derived from an EMBL/GenBank/DDBJ whole genome shotgun (WGS) entry which is preliminary data.</text>
</comment>
<feature type="non-terminal residue" evidence="1">
    <location>
        <position position="1"/>
    </location>
</feature>